<sequence>MNGSYDSFLAFLQNTIYPPKTAVVADSTCARLAKVKLRAREMPRPDVLYSAPLKASIAIRCFFIKTATTGVQRSVTTVPELQHKGTPQRANKGLQTSQQRLKINSLTDGMLFPGLMRLATAAH</sequence>
<name>A0AAE1AJI3_9GAST</name>
<dbReference type="AlphaFoldDB" id="A0AAE1AJI3"/>
<gene>
    <name evidence="1" type="ORF">RRG08_025101</name>
</gene>
<evidence type="ECO:0000313" key="2">
    <source>
        <dbReference type="Proteomes" id="UP001283361"/>
    </source>
</evidence>
<dbReference type="Proteomes" id="UP001283361">
    <property type="component" value="Unassembled WGS sequence"/>
</dbReference>
<proteinExistence type="predicted"/>
<reference evidence="1" key="1">
    <citation type="journal article" date="2023" name="G3 (Bethesda)">
        <title>A reference genome for the long-term kleptoplast-retaining sea slug Elysia crispata morphotype clarki.</title>
        <authorList>
            <person name="Eastman K.E."/>
            <person name="Pendleton A.L."/>
            <person name="Shaikh M.A."/>
            <person name="Suttiyut T."/>
            <person name="Ogas R."/>
            <person name="Tomko P."/>
            <person name="Gavelis G."/>
            <person name="Widhalm J.R."/>
            <person name="Wisecaver J.H."/>
        </authorList>
    </citation>
    <scope>NUCLEOTIDE SEQUENCE</scope>
    <source>
        <strain evidence="1">ECLA1</strain>
    </source>
</reference>
<organism evidence="1 2">
    <name type="scientific">Elysia crispata</name>
    <name type="common">lettuce slug</name>
    <dbReference type="NCBI Taxonomy" id="231223"/>
    <lineage>
        <taxon>Eukaryota</taxon>
        <taxon>Metazoa</taxon>
        <taxon>Spiralia</taxon>
        <taxon>Lophotrochozoa</taxon>
        <taxon>Mollusca</taxon>
        <taxon>Gastropoda</taxon>
        <taxon>Heterobranchia</taxon>
        <taxon>Euthyneura</taxon>
        <taxon>Panpulmonata</taxon>
        <taxon>Sacoglossa</taxon>
        <taxon>Placobranchoidea</taxon>
        <taxon>Plakobranchidae</taxon>
        <taxon>Elysia</taxon>
    </lineage>
</organism>
<accession>A0AAE1AJI3</accession>
<dbReference type="EMBL" id="JAWDGP010001769">
    <property type="protein sequence ID" value="KAK3788376.1"/>
    <property type="molecule type" value="Genomic_DNA"/>
</dbReference>
<comment type="caution">
    <text evidence="1">The sequence shown here is derived from an EMBL/GenBank/DDBJ whole genome shotgun (WGS) entry which is preliminary data.</text>
</comment>
<protein>
    <submittedName>
        <fullName evidence="1">Uncharacterized protein</fullName>
    </submittedName>
</protein>
<evidence type="ECO:0000313" key="1">
    <source>
        <dbReference type="EMBL" id="KAK3788376.1"/>
    </source>
</evidence>
<keyword evidence="2" id="KW-1185">Reference proteome</keyword>